<dbReference type="CDD" id="cd21980">
    <property type="entry name" value="HMG-box_HMG20"/>
    <property type="match status" value="1"/>
</dbReference>
<feature type="region of interest" description="Disordered" evidence="5">
    <location>
        <begin position="262"/>
        <end position="298"/>
    </location>
</feature>
<evidence type="ECO:0000259" key="6">
    <source>
        <dbReference type="PROSITE" id="PS50118"/>
    </source>
</evidence>
<dbReference type="Gene3D" id="1.10.30.10">
    <property type="entry name" value="High mobility group box domain"/>
    <property type="match status" value="1"/>
</dbReference>
<dbReference type="InterPro" id="IPR051965">
    <property type="entry name" value="ChromReg_NeuronalGeneExpr"/>
</dbReference>
<feature type="domain" description="HMG box" evidence="6">
    <location>
        <begin position="299"/>
        <end position="363"/>
    </location>
</feature>
<dbReference type="SUPFAM" id="SSF57667">
    <property type="entry name" value="beta-beta-alpha zinc fingers"/>
    <property type="match status" value="1"/>
</dbReference>
<feature type="region of interest" description="Disordered" evidence="5">
    <location>
        <begin position="1"/>
        <end position="24"/>
    </location>
</feature>
<evidence type="ECO:0000256" key="4">
    <source>
        <dbReference type="SAM" id="Coils"/>
    </source>
</evidence>
<keyword evidence="4" id="KW-0175">Coiled coil</keyword>
<dbReference type="InterPro" id="IPR009071">
    <property type="entry name" value="HMG_box_dom"/>
</dbReference>
<dbReference type="InterPro" id="IPR036910">
    <property type="entry name" value="HMG_box_dom_sf"/>
</dbReference>
<name>A0AAW2HJI3_9NEOP</name>
<dbReference type="GO" id="GO:0003677">
    <property type="term" value="F:DNA binding"/>
    <property type="evidence" value="ECO:0007669"/>
    <property type="project" value="UniProtKB-UniRule"/>
</dbReference>
<evidence type="ECO:0000256" key="2">
    <source>
        <dbReference type="ARBA" id="ARBA00023242"/>
    </source>
</evidence>
<dbReference type="PANTHER" id="PTHR46040:SF3">
    <property type="entry name" value="HIGH MOBILITY GROUP PROTEIN 2"/>
    <property type="match status" value="1"/>
</dbReference>
<dbReference type="PANTHER" id="PTHR46040">
    <property type="entry name" value="HIGH MOBILITY GROUP PROTEIN 2"/>
    <property type="match status" value="1"/>
</dbReference>
<dbReference type="InterPro" id="IPR036236">
    <property type="entry name" value="Znf_C2H2_sf"/>
</dbReference>
<gene>
    <name evidence="7" type="ORF">PYX00_007534</name>
</gene>
<feature type="DNA-binding region" description="HMG box" evidence="3">
    <location>
        <begin position="299"/>
        <end position="363"/>
    </location>
</feature>
<reference evidence="7" key="1">
    <citation type="journal article" date="2024" name="Gigascience">
        <title>Chromosome-level genome of the poultry shaft louse Menopon gallinae provides insight into the host-switching and adaptive evolution of parasitic lice.</title>
        <authorList>
            <person name="Xu Y."/>
            <person name="Ma L."/>
            <person name="Liu S."/>
            <person name="Liang Y."/>
            <person name="Liu Q."/>
            <person name="He Z."/>
            <person name="Tian L."/>
            <person name="Duan Y."/>
            <person name="Cai W."/>
            <person name="Li H."/>
            <person name="Song F."/>
        </authorList>
    </citation>
    <scope>NUCLEOTIDE SEQUENCE</scope>
    <source>
        <strain evidence="7">Cailab_2023a</strain>
    </source>
</reference>
<dbReference type="PROSITE" id="PS50118">
    <property type="entry name" value="HMG_BOX_2"/>
    <property type="match status" value="1"/>
</dbReference>
<keyword evidence="1 3" id="KW-0238">DNA-binding</keyword>
<dbReference type="SMART" id="SM00398">
    <property type="entry name" value="HMG"/>
    <property type="match status" value="1"/>
</dbReference>
<dbReference type="AlphaFoldDB" id="A0AAW2HJI3"/>
<evidence type="ECO:0000256" key="3">
    <source>
        <dbReference type="PROSITE-ProRule" id="PRU00267"/>
    </source>
</evidence>
<comment type="caution">
    <text evidence="7">The sequence shown here is derived from an EMBL/GenBank/DDBJ whole genome shotgun (WGS) entry which is preliminary data.</text>
</comment>
<dbReference type="Pfam" id="PF00505">
    <property type="entry name" value="HMG_box"/>
    <property type="match status" value="1"/>
</dbReference>
<dbReference type="EMBL" id="JARGDH010000004">
    <property type="protein sequence ID" value="KAL0269971.1"/>
    <property type="molecule type" value="Genomic_DNA"/>
</dbReference>
<dbReference type="GO" id="GO:0010468">
    <property type="term" value="P:regulation of gene expression"/>
    <property type="evidence" value="ECO:0007669"/>
    <property type="project" value="TreeGrafter"/>
</dbReference>
<evidence type="ECO:0000256" key="5">
    <source>
        <dbReference type="SAM" id="MobiDB-lite"/>
    </source>
</evidence>
<feature type="coiled-coil region" evidence="4">
    <location>
        <begin position="493"/>
        <end position="527"/>
    </location>
</feature>
<evidence type="ECO:0000256" key="1">
    <source>
        <dbReference type="ARBA" id="ARBA00023125"/>
    </source>
</evidence>
<protein>
    <recommendedName>
        <fullName evidence="6">HMG box domain-containing protein</fullName>
    </recommendedName>
</protein>
<dbReference type="SUPFAM" id="SSF47095">
    <property type="entry name" value="HMG-box"/>
    <property type="match status" value="1"/>
</dbReference>
<sequence>MNDTGSRELSNSNTEDVEEIGVQSDSPVSVRDILKGEIYVETNKGIVKMPVKAPLGKGSHTLSDDDFECATTELLFKEEQCDATLSDGITFLVESDIEREVETRAHTRKKNDSNKISILYSVPEILSGETQGNLEEFTDSEETLVGFSTLNFPLFDKSMEQIDEIDSLTTTQLSDNVRIAQISKGTSSKKAVVDSKKSIILKNNIKPVISVQKVIKNFSNQKGISFKSKSKCKTNSFGSVLVKSSAPEKVVESYGFSEMSDYSEVNTTPTEDSKPVTKRGGWPKGRKRKPEVKAETRPPKAPATAYVIFLNERRKDFKDIPFTEVTKLLGHEWSRLSLQDKKVYLEQAEVEKKRYREELKFYRQSDAYQTYLHKKRLKRLQGNGTEESDMDATDEIDDEDNEELYCRTCDQWFHSLHNKKEHLYGRQHLQSIAGRYNKMTDSDWRNSNMSSTSFDESSLDGSSYLKGSKEQCCNKSNWSLNMDDAIVKFMITNQEREQERLFLRKKLEEVKAKNTALTLSLQEYNKTLNSLTCMAESERTAQILLEQRLFNLLNVPTLFYLPEPLNEENN</sequence>
<dbReference type="GO" id="GO:0005634">
    <property type="term" value="C:nucleus"/>
    <property type="evidence" value="ECO:0007669"/>
    <property type="project" value="UniProtKB-UniRule"/>
</dbReference>
<keyword evidence="2 3" id="KW-0539">Nucleus</keyword>
<feature type="compositionally biased region" description="Polar residues" evidence="5">
    <location>
        <begin position="1"/>
        <end position="14"/>
    </location>
</feature>
<accession>A0AAW2HJI3</accession>
<proteinExistence type="predicted"/>
<evidence type="ECO:0000313" key="7">
    <source>
        <dbReference type="EMBL" id="KAL0269971.1"/>
    </source>
</evidence>
<feature type="coiled-coil region" evidence="4">
    <location>
        <begin position="338"/>
        <end position="365"/>
    </location>
</feature>
<organism evidence="7">
    <name type="scientific">Menopon gallinae</name>
    <name type="common">poultry shaft louse</name>
    <dbReference type="NCBI Taxonomy" id="328185"/>
    <lineage>
        <taxon>Eukaryota</taxon>
        <taxon>Metazoa</taxon>
        <taxon>Ecdysozoa</taxon>
        <taxon>Arthropoda</taxon>
        <taxon>Hexapoda</taxon>
        <taxon>Insecta</taxon>
        <taxon>Pterygota</taxon>
        <taxon>Neoptera</taxon>
        <taxon>Paraneoptera</taxon>
        <taxon>Psocodea</taxon>
        <taxon>Troctomorpha</taxon>
        <taxon>Phthiraptera</taxon>
        <taxon>Amblycera</taxon>
        <taxon>Menoponidae</taxon>
        <taxon>Menopon</taxon>
    </lineage>
</organism>